<reference evidence="1" key="3">
    <citation type="submission" date="2023-05" db="EMBL/GenBank/DDBJ databases">
        <authorList>
            <person name="Smith C.H."/>
        </authorList>
    </citation>
    <scope>NUCLEOTIDE SEQUENCE</scope>
    <source>
        <strain evidence="1">CHS0354</strain>
        <tissue evidence="1">Mantle</tissue>
    </source>
</reference>
<protein>
    <submittedName>
        <fullName evidence="1">Uncharacterized protein</fullName>
    </submittedName>
</protein>
<dbReference type="EMBL" id="JAEAOA010001197">
    <property type="protein sequence ID" value="KAK3609554.1"/>
    <property type="molecule type" value="Genomic_DNA"/>
</dbReference>
<reference evidence="1" key="1">
    <citation type="journal article" date="2021" name="Genome Biol. Evol.">
        <title>A High-Quality Reference Genome for a Parasitic Bivalve with Doubly Uniparental Inheritance (Bivalvia: Unionida).</title>
        <authorList>
            <person name="Smith C.H."/>
        </authorList>
    </citation>
    <scope>NUCLEOTIDE SEQUENCE</scope>
    <source>
        <strain evidence="1">CHS0354</strain>
    </source>
</reference>
<dbReference type="AlphaFoldDB" id="A0AAE0WCV4"/>
<keyword evidence="2" id="KW-1185">Reference proteome</keyword>
<reference evidence="1" key="2">
    <citation type="journal article" date="2021" name="Genome Biol. Evol.">
        <title>Developing a high-quality reference genome for a parasitic bivalve with doubly uniparental inheritance (Bivalvia: Unionida).</title>
        <authorList>
            <person name="Smith C.H."/>
        </authorList>
    </citation>
    <scope>NUCLEOTIDE SEQUENCE</scope>
    <source>
        <strain evidence="1">CHS0354</strain>
        <tissue evidence="1">Mantle</tissue>
    </source>
</reference>
<proteinExistence type="predicted"/>
<evidence type="ECO:0000313" key="2">
    <source>
        <dbReference type="Proteomes" id="UP001195483"/>
    </source>
</evidence>
<organism evidence="1 2">
    <name type="scientific">Potamilus streckersoni</name>
    <dbReference type="NCBI Taxonomy" id="2493646"/>
    <lineage>
        <taxon>Eukaryota</taxon>
        <taxon>Metazoa</taxon>
        <taxon>Spiralia</taxon>
        <taxon>Lophotrochozoa</taxon>
        <taxon>Mollusca</taxon>
        <taxon>Bivalvia</taxon>
        <taxon>Autobranchia</taxon>
        <taxon>Heteroconchia</taxon>
        <taxon>Palaeoheterodonta</taxon>
        <taxon>Unionida</taxon>
        <taxon>Unionoidea</taxon>
        <taxon>Unionidae</taxon>
        <taxon>Ambleminae</taxon>
        <taxon>Lampsilini</taxon>
        <taxon>Potamilus</taxon>
    </lineage>
</organism>
<accession>A0AAE0WCV4</accession>
<evidence type="ECO:0000313" key="1">
    <source>
        <dbReference type="EMBL" id="KAK3609554.1"/>
    </source>
</evidence>
<gene>
    <name evidence="1" type="ORF">CHS0354_019564</name>
</gene>
<dbReference type="Proteomes" id="UP001195483">
    <property type="component" value="Unassembled WGS sequence"/>
</dbReference>
<name>A0AAE0WCV4_9BIVA</name>
<comment type="caution">
    <text evidence="1">The sequence shown here is derived from an EMBL/GenBank/DDBJ whole genome shotgun (WGS) entry which is preliminary data.</text>
</comment>
<sequence>MHNSTRTTSEQCMKQTANIIWLQNMLTLQQLLKQNMTNMFSFAEASKVTVLEQETVEQHYVGDRVAVLEVEHQIAAIRVQRQFSSQDRLYMAVSTNG</sequence>